<evidence type="ECO:0000313" key="3">
    <source>
        <dbReference type="Proteomes" id="UP001328107"/>
    </source>
</evidence>
<dbReference type="PANTHER" id="PTHR22744">
    <property type="entry name" value="HELIX LOOP HELIX PROTEIN 21-RELATED"/>
    <property type="match status" value="1"/>
</dbReference>
<gene>
    <name evidence="2" type="ORF">PMAYCL1PPCAC_27943</name>
</gene>
<evidence type="ECO:0000259" key="1">
    <source>
        <dbReference type="PROSITE" id="PS50097"/>
    </source>
</evidence>
<protein>
    <recommendedName>
        <fullName evidence="1">BTB domain-containing protein</fullName>
    </recommendedName>
</protein>
<accession>A0AAN5I9J8</accession>
<dbReference type="CDD" id="cd18186">
    <property type="entry name" value="BTB_POZ_ZBTB_KLHL-like"/>
    <property type="match status" value="1"/>
</dbReference>
<organism evidence="2 3">
    <name type="scientific">Pristionchus mayeri</name>
    <dbReference type="NCBI Taxonomy" id="1317129"/>
    <lineage>
        <taxon>Eukaryota</taxon>
        <taxon>Metazoa</taxon>
        <taxon>Ecdysozoa</taxon>
        <taxon>Nematoda</taxon>
        <taxon>Chromadorea</taxon>
        <taxon>Rhabditida</taxon>
        <taxon>Rhabditina</taxon>
        <taxon>Diplogasteromorpha</taxon>
        <taxon>Diplogasteroidea</taxon>
        <taxon>Neodiplogasteridae</taxon>
        <taxon>Pristionchus</taxon>
    </lineage>
</organism>
<dbReference type="Pfam" id="PF00651">
    <property type="entry name" value="BTB"/>
    <property type="match status" value="1"/>
</dbReference>
<proteinExistence type="predicted"/>
<comment type="caution">
    <text evidence="2">The sequence shown here is derived from an EMBL/GenBank/DDBJ whole genome shotgun (WGS) entry which is preliminary data.</text>
</comment>
<keyword evidence="3" id="KW-1185">Reference proteome</keyword>
<feature type="non-terminal residue" evidence="2">
    <location>
        <position position="1"/>
    </location>
</feature>
<dbReference type="InterPro" id="IPR011333">
    <property type="entry name" value="SKP1/BTB/POZ_sf"/>
</dbReference>
<dbReference type="PROSITE" id="PS50097">
    <property type="entry name" value="BTB"/>
    <property type="match status" value="1"/>
</dbReference>
<dbReference type="Gene3D" id="3.30.710.10">
    <property type="entry name" value="Potassium Channel Kv1.1, Chain A"/>
    <property type="match status" value="1"/>
</dbReference>
<feature type="domain" description="BTB" evidence="1">
    <location>
        <begin position="26"/>
        <end position="87"/>
    </location>
</feature>
<dbReference type="SMART" id="SM00225">
    <property type="entry name" value="BTB"/>
    <property type="match status" value="1"/>
</dbReference>
<evidence type="ECO:0000313" key="2">
    <source>
        <dbReference type="EMBL" id="GMR57748.1"/>
    </source>
</evidence>
<reference evidence="3" key="1">
    <citation type="submission" date="2022-10" db="EMBL/GenBank/DDBJ databases">
        <title>Genome assembly of Pristionchus species.</title>
        <authorList>
            <person name="Yoshida K."/>
            <person name="Sommer R.J."/>
        </authorList>
    </citation>
    <scope>NUCLEOTIDE SEQUENCE [LARGE SCALE GENOMIC DNA]</scope>
    <source>
        <strain evidence="3">RS5460</strain>
    </source>
</reference>
<dbReference type="Proteomes" id="UP001328107">
    <property type="component" value="Unassembled WGS sequence"/>
</dbReference>
<dbReference type="InterPro" id="IPR000210">
    <property type="entry name" value="BTB/POZ_dom"/>
</dbReference>
<dbReference type="SUPFAM" id="SSF54695">
    <property type="entry name" value="POZ domain"/>
    <property type="match status" value="1"/>
</dbReference>
<dbReference type="PANTHER" id="PTHR22744:SF14">
    <property type="entry name" value="BTB DOMAIN-CONTAINING PROTEIN-RELATED"/>
    <property type="match status" value="1"/>
</dbReference>
<dbReference type="EMBL" id="BTRK01000006">
    <property type="protein sequence ID" value="GMR57748.1"/>
    <property type="molecule type" value="Genomic_DNA"/>
</dbReference>
<name>A0AAN5I9J8_9BILA</name>
<dbReference type="AlphaFoldDB" id="A0AAN5I9J8"/>
<sequence length="188" mass="21608">LDIPNTIFLNILRWRVRPTLDPLAPRDGILVFGEEKKKIQVNKESLASQSPFFQTLFYSDFMEKSMSEIPIGDVEYEEFANIIRLIYGFNGGSLTDGNMRRIHQLADRFELKIVEDRVVSFVLSSSCSFSQNEKLLFSEEFGIPFLRDILISQYTETHLVELSQSPELNQLSPETTRALLKQSCSFLS</sequence>